<proteinExistence type="inferred from homology"/>
<feature type="domain" description="SHSP" evidence="4">
    <location>
        <begin position="94"/>
        <end position="217"/>
    </location>
</feature>
<dbReference type="Gene3D" id="2.60.40.790">
    <property type="match status" value="1"/>
</dbReference>
<dbReference type="InterPro" id="IPR008978">
    <property type="entry name" value="HSP20-like_chaperone"/>
</dbReference>
<feature type="region of interest" description="Disordered" evidence="3">
    <location>
        <begin position="200"/>
        <end position="259"/>
    </location>
</feature>
<feature type="compositionally biased region" description="Basic and acidic residues" evidence="3">
    <location>
        <begin position="211"/>
        <end position="230"/>
    </location>
</feature>
<dbReference type="AlphaFoldDB" id="A0AA47N3S3"/>
<evidence type="ECO:0000256" key="1">
    <source>
        <dbReference type="PROSITE-ProRule" id="PRU00285"/>
    </source>
</evidence>
<dbReference type="PANTHER" id="PTHR45640">
    <property type="entry name" value="HEAT SHOCK PROTEIN HSP-12.2-RELATED"/>
    <property type="match status" value="1"/>
</dbReference>
<comment type="similarity">
    <text evidence="1 2">Belongs to the small heat shock protein (HSP20) family.</text>
</comment>
<dbReference type="CDD" id="cd06526">
    <property type="entry name" value="metazoan_ACD"/>
    <property type="match status" value="1"/>
</dbReference>
<organism evidence="5 6">
    <name type="scientific">Merluccius polli</name>
    <name type="common">Benguela hake</name>
    <name type="synonym">Merluccius cadenati</name>
    <dbReference type="NCBI Taxonomy" id="89951"/>
    <lineage>
        <taxon>Eukaryota</taxon>
        <taxon>Metazoa</taxon>
        <taxon>Chordata</taxon>
        <taxon>Craniata</taxon>
        <taxon>Vertebrata</taxon>
        <taxon>Euteleostomi</taxon>
        <taxon>Actinopterygii</taxon>
        <taxon>Neopterygii</taxon>
        <taxon>Teleostei</taxon>
        <taxon>Neoteleostei</taxon>
        <taxon>Acanthomorphata</taxon>
        <taxon>Zeiogadaria</taxon>
        <taxon>Gadariae</taxon>
        <taxon>Gadiformes</taxon>
        <taxon>Gadoidei</taxon>
        <taxon>Merlucciidae</taxon>
        <taxon>Merluccius</taxon>
    </lineage>
</organism>
<name>A0AA47N3S3_MERPO</name>
<dbReference type="PROSITE" id="PS01031">
    <property type="entry name" value="SHSP"/>
    <property type="match status" value="1"/>
</dbReference>
<accession>A0AA47N3S3</accession>
<evidence type="ECO:0000313" key="5">
    <source>
        <dbReference type="EMBL" id="KAK0151106.1"/>
    </source>
</evidence>
<evidence type="ECO:0000313" key="6">
    <source>
        <dbReference type="Proteomes" id="UP001174136"/>
    </source>
</evidence>
<feature type="compositionally biased region" description="Acidic residues" evidence="3">
    <location>
        <begin position="231"/>
        <end position="242"/>
    </location>
</feature>
<evidence type="ECO:0000259" key="4">
    <source>
        <dbReference type="PROSITE" id="PS01031"/>
    </source>
</evidence>
<comment type="caution">
    <text evidence="5">The sequence shown here is derived from an EMBL/GenBank/DDBJ whole genome shotgun (WGS) entry which is preliminary data.</text>
</comment>
<dbReference type="GO" id="GO:0042026">
    <property type="term" value="P:protein refolding"/>
    <property type="evidence" value="ECO:0007669"/>
    <property type="project" value="TreeGrafter"/>
</dbReference>
<dbReference type="GO" id="GO:0051082">
    <property type="term" value="F:unfolded protein binding"/>
    <property type="evidence" value="ECO:0007669"/>
    <property type="project" value="TreeGrafter"/>
</dbReference>
<dbReference type="PANTHER" id="PTHR45640:SF26">
    <property type="entry name" value="RE23625P"/>
    <property type="match status" value="1"/>
</dbReference>
<dbReference type="InterPro" id="IPR001436">
    <property type="entry name" value="Alpha-crystallin/sHSP_animal"/>
</dbReference>
<evidence type="ECO:0000256" key="2">
    <source>
        <dbReference type="RuleBase" id="RU003616"/>
    </source>
</evidence>
<keyword evidence="6" id="KW-1185">Reference proteome</keyword>
<dbReference type="GO" id="GO:0005737">
    <property type="term" value="C:cytoplasm"/>
    <property type="evidence" value="ECO:0007669"/>
    <property type="project" value="TreeGrafter"/>
</dbReference>
<dbReference type="InterPro" id="IPR002068">
    <property type="entry name" value="A-crystallin/Hsp20_dom"/>
</dbReference>
<reference evidence="5" key="1">
    <citation type="journal article" date="2023" name="Front. Mar. Sci.">
        <title>A new Merluccius polli reference genome to investigate the effects of global change in West African waters.</title>
        <authorList>
            <person name="Mateo J.L."/>
            <person name="Blanco-Fernandez C."/>
            <person name="Garcia-Vazquez E."/>
            <person name="Machado-Schiaffino G."/>
        </authorList>
    </citation>
    <scope>NUCLEOTIDE SEQUENCE</scope>
    <source>
        <strain evidence="5">C29</strain>
        <tissue evidence="5">Fin</tissue>
    </source>
</reference>
<dbReference type="Pfam" id="PF00011">
    <property type="entry name" value="HSP20"/>
    <property type="match status" value="1"/>
</dbReference>
<dbReference type="Proteomes" id="UP001174136">
    <property type="component" value="Unassembled WGS sequence"/>
</dbReference>
<dbReference type="GO" id="GO:0009408">
    <property type="term" value="P:response to heat"/>
    <property type="evidence" value="ECO:0007669"/>
    <property type="project" value="TreeGrafter"/>
</dbReference>
<dbReference type="SUPFAM" id="SSF49764">
    <property type="entry name" value="HSP20-like chaperones"/>
    <property type="match status" value="1"/>
</dbReference>
<dbReference type="EMBL" id="JAOPHQ010001420">
    <property type="protein sequence ID" value="KAK0151106.1"/>
    <property type="molecule type" value="Genomic_DNA"/>
</dbReference>
<gene>
    <name evidence="5" type="primary">Hspb9</name>
    <name evidence="5" type="ORF">N1851_007743</name>
</gene>
<protein>
    <submittedName>
        <fullName evidence="5">Heat shock protein beta-9</fullName>
    </submittedName>
</protein>
<sequence>MSQRPTMDSLFSNDPFFSQERLLWPLHQEALSSLQQDFFHRRTKLAEGLLKELDGPHLLDLHQGAFPRALFASLGAGGDQDACCALEQDGQPGPVVPTASAPAAASGAGKDLLVTLDVRGYAPEDIHVKLEGRRLAVVAMKRAAAEASHDSSSASRSSSQRSASSCQAGFVQNIELPAHLDLSALSCTLTEDGRLRVDAPVARQPITESGEAERPEHRLRQRQEEVRAEEREEEVQAEEQEEVPERFTSSLEFPITKDN</sequence>
<evidence type="ECO:0000256" key="3">
    <source>
        <dbReference type="SAM" id="MobiDB-lite"/>
    </source>
</evidence>
<keyword evidence="5" id="KW-0346">Stress response</keyword>
<dbReference type="GO" id="GO:0005634">
    <property type="term" value="C:nucleus"/>
    <property type="evidence" value="ECO:0007669"/>
    <property type="project" value="TreeGrafter"/>
</dbReference>